<dbReference type="InterPro" id="IPR033713">
    <property type="entry name" value="NudJ"/>
</dbReference>
<dbReference type="CDD" id="cd03675">
    <property type="entry name" value="NUDIX_Hydrolase"/>
    <property type="match status" value="1"/>
</dbReference>
<feature type="domain" description="Nudix hydrolase" evidence="7">
    <location>
        <begin position="5"/>
        <end position="138"/>
    </location>
</feature>
<dbReference type="EC" id="3.6.1.-" evidence="6"/>
<evidence type="ECO:0000256" key="2">
    <source>
        <dbReference type="ARBA" id="ARBA00007608"/>
    </source>
</evidence>
<evidence type="ECO:0000313" key="9">
    <source>
        <dbReference type="Proteomes" id="UP001139353"/>
    </source>
</evidence>
<comment type="caution">
    <text evidence="8">The sequence shown here is derived from an EMBL/GenBank/DDBJ whole genome shotgun (WGS) entry which is preliminary data.</text>
</comment>
<dbReference type="PANTHER" id="PTHR43046">
    <property type="entry name" value="GDP-MANNOSE MANNOSYL HYDROLASE"/>
    <property type="match status" value="1"/>
</dbReference>
<dbReference type="PROSITE" id="PS51462">
    <property type="entry name" value="NUDIX"/>
    <property type="match status" value="1"/>
</dbReference>
<dbReference type="GO" id="GO:0017110">
    <property type="term" value="F:nucleoside diphosphate phosphatase activity"/>
    <property type="evidence" value="ECO:0007669"/>
    <property type="project" value="InterPro"/>
</dbReference>
<dbReference type="AlphaFoldDB" id="A0A9X2C4G5"/>
<name>A0A9X2C4G5_9BURK</name>
<keyword evidence="6" id="KW-0460">Magnesium</keyword>
<dbReference type="PANTHER" id="PTHR43046:SF14">
    <property type="entry name" value="MUTT_NUDIX FAMILY PROTEIN"/>
    <property type="match status" value="1"/>
</dbReference>
<dbReference type="EMBL" id="JAJLJH010000015">
    <property type="protein sequence ID" value="MCK9689555.1"/>
    <property type="molecule type" value="Genomic_DNA"/>
</dbReference>
<evidence type="ECO:0000256" key="3">
    <source>
        <dbReference type="ARBA" id="ARBA00011245"/>
    </source>
</evidence>
<evidence type="ECO:0000256" key="5">
    <source>
        <dbReference type="ARBA" id="ARBA00022801"/>
    </source>
</evidence>
<dbReference type="RefSeq" id="WP_275685605.1">
    <property type="nucleotide sequence ID" value="NZ_JAJLJH010000015.1"/>
</dbReference>
<dbReference type="GO" id="GO:0004787">
    <property type="term" value="F:thiamine diphosphate phosphatase activity"/>
    <property type="evidence" value="ECO:0007669"/>
    <property type="project" value="InterPro"/>
</dbReference>
<dbReference type="GO" id="GO:0017111">
    <property type="term" value="F:ribonucleoside triphosphate phosphatase activity"/>
    <property type="evidence" value="ECO:0007669"/>
    <property type="project" value="InterPro"/>
</dbReference>
<proteinExistence type="inferred from homology"/>
<dbReference type="Pfam" id="PF00293">
    <property type="entry name" value="NUDIX"/>
    <property type="match status" value="1"/>
</dbReference>
<evidence type="ECO:0000256" key="4">
    <source>
        <dbReference type="ARBA" id="ARBA00015552"/>
    </source>
</evidence>
<dbReference type="Proteomes" id="UP001139353">
    <property type="component" value="Unassembled WGS sequence"/>
</dbReference>
<dbReference type="Gene3D" id="3.90.79.10">
    <property type="entry name" value="Nucleoside Triphosphate Pyrophosphohydrolase"/>
    <property type="match status" value="1"/>
</dbReference>
<comment type="similarity">
    <text evidence="2 6">Belongs to the Nudix hydrolase family. NudJ subfamily.</text>
</comment>
<dbReference type="InterPro" id="IPR000086">
    <property type="entry name" value="NUDIX_hydrolase_dom"/>
</dbReference>
<organism evidence="8 9">
    <name type="scientific">Scleromatobacter humisilvae</name>
    <dbReference type="NCBI Taxonomy" id="2897159"/>
    <lineage>
        <taxon>Bacteria</taxon>
        <taxon>Pseudomonadati</taxon>
        <taxon>Pseudomonadota</taxon>
        <taxon>Betaproteobacteria</taxon>
        <taxon>Burkholderiales</taxon>
        <taxon>Sphaerotilaceae</taxon>
        <taxon>Scleromatobacter</taxon>
    </lineage>
</organism>
<dbReference type="SUPFAM" id="SSF55811">
    <property type="entry name" value="Nudix"/>
    <property type="match status" value="1"/>
</dbReference>
<keyword evidence="5 6" id="KW-0378">Hydrolase</keyword>
<evidence type="ECO:0000259" key="7">
    <source>
        <dbReference type="PROSITE" id="PS51462"/>
    </source>
</evidence>
<protein>
    <recommendedName>
        <fullName evidence="4 6">Phosphatase NudJ</fullName>
        <ecNumber evidence="6">3.6.1.-</ecNumber>
    </recommendedName>
</protein>
<gene>
    <name evidence="6" type="primary">nudJ</name>
    <name evidence="8" type="ORF">LPC04_27870</name>
</gene>
<dbReference type="InterPro" id="IPR015797">
    <property type="entry name" value="NUDIX_hydrolase-like_dom_sf"/>
</dbReference>
<accession>A0A9X2C4G5</accession>
<reference evidence="8" key="1">
    <citation type="submission" date="2021-11" db="EMBL/GenBank/DDBJ databases">
        <title>BS-T2-15 a new species belonging to the Comamonadaceae family isolated from the soil of a French oak forest.</title>
        <authorList>
            <person name="Mieszkin S."/>
            <person name="Alain K."/>
        </authorList>
    </citation>
    <scope>NUCLEOTIDE SEQUENCE</scope>
    <source>
        <strain evidence="8">BS-T2-15</strain>
    </source>
</reference>
<keyword evidence="9" id="KW-1185">Reference proteome</keyword>
<sequence length="170" mass="18312">MGAERWKPSVTVAAVIEKDGRYLMIEEMTRDGLRINNPAGGLEPGESPIDGAKREALEETACHFTPEALLGVYLARNPDSERGPGVTYLRFAFCGTASDPVPGQALDSPVVRTLWMTADEVAAARDRLRGPLVLQCIEDHRAGRRLPLDAIYTHPSVASPDAGTATSEPT</sequence>
<evidence type="ECO:0000256" key="1">
    <source>
        <dbReference type="ARBA" id="ARBA00001946"/>
    </source>
</evidence>
<evidence type="ECO:0000313" key="8">
    <source>
        <dbReference type="EMBL" id="MCK9689555.1"/>
    </source>
</evidence>
<comment type="cofactor">
    <cofactor evidence="1 6">
        <name>Mg(2+)</name>
        <dbReference type="ChEBI" id="CHEBI:18420"/>
    </cofactor>
</comment>
<comment type="subunit">
    <text evidence="3 6">Monomer.</text>
</comment>
<evidence type="ECO:0000256" key="6">
    <source>
        <dbReference type="RuleBase" id="RU364043"/>
    </source>
</evidence>